<protein>
    <submittedName>
        <fullName evidence="17">[Ni/Fe] hydrogenase, small subunit</fullName>
    </submittedName>
</protein>
<dbReference type="OrthoDB" id="9766729at2"/>
<dbReference type="GO" id="GO:0009375">
    <property type="term" value="C:ferredoxin hydrogenase complex"/>
    <property type="evidence" value="ECO:0007669"/>
    <property type="project" value="InterPro"/>
</dbReference>
<name>A0A5Q2N5Y1_9FIRM</name>
<evidence type="ECO:0000256" key="13">
    <source>
        <dbReference type="PIRSR" id="PIRSR000310-1"/>
    </source>
</evidence>
<organism evidence="17 18">
    <name type="scientific">Heliorestis convoluta</name>
    <dbReference type="NCBI Taxonomy" id="356322"/>
    <lineage>
        <taxon>Bacteria</taxon>
        <taxon>Bacillati</taxon>
        <taxon>Bacillota</taxon>
        <taxon>Clostridia</taxon>
        <taxon>Eubacteriales</taxon>
        <taxon>Heliobacteriaceae</taxon>
        <taxon>Heliorestis</taxon>
    </lineage>
</organism>
<feature type="binding site" evidence="13">
    <location>
        <position position="279"/>
    </location>
    <ligand>
        <name>[3Fe-4S] cluster</name>
        <dbReference type="ChEBI" id="CHEBI:21137"/>
    </ligand>
</feature>
<dbReference type="EMBL" id="CP045875">
    <property type="protein sequence ID" value="QGG49036.1"/>
    <property type="molecule type" value="Genomic_DNA"/>
</dbReference>
<evidence type="ECO:0000256" key="3">
    <source>
        <dbReference type="ARBA" id="ARBA00004196"/>
    </source>
</evidence>
<evidence type="ECO:0000256" key="9">
    <source>
        <dbReference type="ARBA" id="ARBA00023002"/>
    </source>
</evidence>
<keyword evidence="6 13" id="KW-0004">4Fe-4S</keyword>
<evidence type="ECO:0000256" key="4">
    <source>
        <dbReference type="ARBA" id="ARBA00006605"/>
    </source>
</evidence>
<dbReference type="SUPFAM" id="SSF56770">
    <property type="entry name" value="HydA/Nqo6-like"/>
    <property type="match status" value="1"/>
</dbReference>
<keyword evidence="18" id="KW-1185">Reference proteome</keyword>
<dbReference type="NCBIfam" id="TIGR00391">
    <property type="entry name" value="hydA"/>
    <property type="match status" value="1"/>
</dbReference>
<comment type="similarity">
    <text evidence="4">Belongs to the [NiFe]/[NiFeSe] hydrogenase small subunit family.</text>
</comment>
<dbReference type="GO" id="GO:0051538">
    <property type="term" value="F:3 iron, 4 sulfur cluster binding"/>
    <property type="evidence" value="ECO:0007669"/>
    <property type="project" value="UniProtKB-KW"/>
</dbReference>
<feature type="binding site" evidence="13">
    <location>
        <position position="222"/>
    </location>
    <ligand>
        <name>[4Fe-4S] cluster</name>
        <dbReference type="ChEBI" id="CHEBI:49883"/>
        <label>2</label>
    </ligand>
</feature>
<dbReference type="GO" id="GO:0046872">
    <property type="term" value="F:metal ion binding"/>
    <property type="evidence" value="ECO:0007669"/>
    <property type="project" value="UniProtKB-KW"/>
</dbReference>
<feature type="binding site" evidence="13">
    <location>
        <position position="282"/>
    </location>
    <ligand>
        <name>[3Fe-4S] cluster</name>
        <dbReference type="ChEBI" id="CHEBI:21137"/>
    </ligand>
</feature>
<dbReference type="RefSeq" id="WP_153726086.1">
    <property type="nucleotide sequence ID" value="NZ_CP045875.1"/>
</dbReference>
<evidence type="ECO:0000256" key="1">
    <source>
        <dbReference type="ARBA" id="ARBA00001927"/>
    </source>
</evidence>
<evidence type="ECO:0000256" key="7">
    <source>
        <dbReference type="ARBA" id="ARBA00022723"/>
    </source>
</evidence>
<dbReference type="Gene3D" id="3.40.50.700">
    <property type="entry name" value="NADH:ubiquinone oxidoreductase-like, 20kDa subunit"/>
    <property type="match status" value="1"/>
</dbReference>
<feature type="binding site" evidence="13">
    <location>
        <position position="245"/>
    </location>
    <ligand>
        <name>[4Fe-4S] cluster</name>
        <dbReference type="ChEBI" id="CHEBI:49883"/>
        <label>2</label>
    </ligand>
</feature>
<dbReference type="Proteomes" id="UP000366051">
    <property type="component" value="Chromosome"/>
</dbReference>
<keyword evidence="9" id="KW-0560">Oxidoreductase</keyword>
<accession>A0A5Q2N5Y1</accession>
<feature type="domain" description="NADH:ubiquinone oxidoreductase-like 20kDa subunit" evidence="15">
    <location>
        <begin position="49"/>
        <end position="198"/>
    </location>
</feature>
<gene>
    <name evidence="17" type="primary">hydA</name>
    <name evidence="17" type="ORF">FTV88_2947</name>
</gene>
<proteinExistence type="inferred from homology"/>
<dbReference type="GO" id="GO:0044569">
    <property type="term" value="C:[Ni-Fe] hydrogenase complex"/>
    <property type="evidence" value="ECO:0007669"/>
    <property type="project" value="TreeGrafter"/>
</dbReference>
<evidence type="ECO:0000259" key="16">
    <source>
        <dbReference type="Pfam" id="PF14720"/>
    </source>
</evidence>
<keyword evidence="7 13" id="KW-0479">Metal-binding</keyword>
<feature type="binding site" evidence="13">
    <location>
        <position position="184"/>
    </location>
    <ligand>
        <name>[4Fe-4S] cluster</name>
        <dbReference type="ChEBI" id="CHEBI:49883"/>
        <label>1</label>
    </ligand>
</feature>
<evidence type="ECO:0000256" key="12">
    <source>
        <dbReference type="ARBA" id="ARBA00023291"/>
    </source>
</evidence>
<evidence type="ECO:0000256" key="10">
    <source>
        <dbReference type="ARBA" id="ARBA00023004"/>
    </source>
</evidence>
<dbReference type="GO" id="GO:0009061">
    <property type="term" value="P:anaerobic respiration"/>
    <property type="evidence" value="ECO:0007669"/>
    <property type="project" value="TreeGrafter"/>
</dbReference>
<evidence type="ECO:0000256" key="11">
    <source>
        <dbReference type="ARBA" id="ARBA00023014"/>
    </source>
</evidence>
<evidence type="ECO:0000313" key="18">
    <source>
        <dbReference type="Proteomes" id="UP000366051"/>
    </source>
</evidence>
<feature type="domain" description="Cytochrome-c3 hydrogenase C-terminal" evidence="16">
    <location>
        <begin position="217"/>
        <end position="294"/>
    </location>
</feature>
<evidence type="ECO:0000256" key="5">
    <source>
        <dbReference type="ARBA" id="ARBA00011771"/>
    </source>
</evidence>
<evidence type="ECO:0000256" key="14">
    <source>
        <dbReference type="SAM" id="MobiDB-lite"/>
    </source>
</evidence>
<comment type="subcellular location">
    <subcellularLocation>
        <location evidence="3">Cell envelope</location>
    </subcellularLocation>
</comment>
<dbReference type="KEGG" id="hcv:FTV88_2947"/>
<feature type="binding site" evidence="13">
    <location>
        <position position="251"/>
    </location>
    <ligand>
        <name>[4Fe-4S] cluster</name>
        <dbReference type="ChEBI" id="CHEBI:49883"/>
        <label>2</label>
    </ligand>
</feature>
<dbReference type="GO" id="GO:0016020">
    <property type="term" value="C:membrane"/>
    <property type="evidence" value="ECO:0007669"/>
    <property type="project" value="TreeGrafter"/>
</dbReference>
<dbReference type="AlphaFoldDB" id="A0A5Q2N5Y1"/>
<dbReference type="InterPro" id="IPR006137">
    <property type="entry name" value="NADH_UbQ_OxRdtase-like_20kDa"/>
</dbReference>
<dbReference type="PRINTS" id="PR00614">
    <property type="entry name" value="NIHGNASESMLL"/>
</dbReference>
<dbReference type="PIRSF" id="PIRSF000310">
    <property type="entry name" value="NiFe_hyd_ssu"/>
    <property type="match status" value="1"/>
</dbReference>
<comment type="cofactor">
    <cofactor evidence="1">
        <name>[3Fe-4S] cluster</name>
        <dbReference type="ChEBI" id="CHEBI:21137"/>
    </cofactor>
</comment>
<dbReference type="GO" id="GO:0008901">
    <property type="term" value="F:ferredoxin hydrogenase activity"/>
    <property type="evidence" value="ECO:0007669"/>
    <property type="project" value="InterPro"/>
</dbReference>
<feature type="binding site" evidence="13">
    <location>
        <position position="260"/>
    </location>
    <ligand>
        <name>[3Fe-4S] cluster</name>
        <dbReference type="ChEBI" id="CHEBI:21137"/>
    </ligand>
</feature>
<dbReference type="Pfam" id="PF01058">
    <property type="entry name" value="Oxidored_q6"/>
    <property type="match status" value="1"/>
</dbReference>
<comment type="subunit">
    <text evidence="5">Heterodimer of a large and a small subunit.</text>
</comment>
<feature type="region of interest" description="Disordered" evidence="14">
    <location>
        <begin position="1"/>
        <end position="21"/>
    </location>
</feature>
<dbReference type="InterPro" id="IPR027394">
    <property type="entry name" value="Cytochrome-c3_hydrogenase_C"/>
</dbReference>
<keyword evidence="11 13" id="KW-0411">Iron-sulfur</keyword>
<keyword evidence="10 13" id="KW-0408">Iron</keyword>
<dbReference type="GO" id="GO:0051539">
    <property type="term" value="F:4 iron, 4 sulfur cluster binding"/>
    <property type="evidence" value="ECO:0007669"/>
    <property type="project" value="UniProtKB-KW"/>
</dbReference>
<keyword evidence="8" id="KW-0732">Signal</keyword>
<dbReference type="GO" id="GO:0030313">
    <property type="term" value="C:cell envelope"/>
    <property type="evidence" value="ECO:0007669"/>
    <property type="project" value="UniProtKB-SubCell"/>
</dbReference>
<keyword evidence="12 13" id="KW-0003">3Fe-4S</keyword>
<reference evidence="18" key="1">
    <citation type="submission" date="2019-11" db="EMBL/GenBank/DDBJ databases">
        <title>Genome sequence of Heliorestis convoluta strain HH, an alkaliphilic and minimalistic phototrophic bacterium from a soda lake in Egypt.</title>
        <authorList>
            <person name="Dewey E.D."/>
            <person name="Stokes L.M."/>
            <person name="Burchell B.M."/>
            <person name="Shaffer K.N."/>
            <person name="Huntington A.M."/>
            <person name="Baker J.M."/>
            <person name="Nadendla S."/>
            <person name="Giglio M.G."/>
            <person name="Touchman J.W."/>
            <person name="Blankenship R.E."/>
            <person name="Madigan M.T."/>
            <person name="Sattley W.M."/>
        </authorList>
    </citation>
    <scope>NUCLEOTIDE SEQUENCE [LARGE SCALE GENOMIC DNA]</scope>
    <source>
        <strain evidence="18">HH</strain>
    </source>
</reference>
<evidence type="ECO:0000259" key="15">
    <source>
        <dbReference type="Pfam" id="PF01058"/>
    </source>
</evidence>
<feature type="compositionally biased region" description="Basic and acidic residues" evidence="14">
    <location>
        <begin position="8"/>
        <end position="19"/>
    </location>
</feature>
<comment type="cofactor">
    <cofactor evidence="2">
        <name>[4Fe-4S] cluster</name>
        <dbReference type="ChEBI" id="CHEBI:49883"/>
    </cofactor>
</comment>
<dbReference type="InterPro" id="IPR037148">
    <property type="entry name" value="NiFe-Hase_small_C_sf"/>
</dbReference>
<dbReference type="GO" id="GO:0009055">
    <property type="term" value="F:electron transfer activity"/>
    <property type="evidence" value="ECO:0007669"/>
    <property type="project" value="TreeGrafter"/>
</dbReference>
<dbReference type="InterPro" id="IPR037024">
    <property type="entry name" value="NiFe_Hase_small_N_sf"/>
</dbReference>
<dbReference type="PANTHER" id="PTHR30013">
    <property type="entry name" value="NIFE / NIFESE HYDROGENASE SMALL SUBUNIT FAMILY MEMBER"/>
    <property type="match status" value="1"/>
</dbReference>
<dbReference type="Gene3D" id="4.10.480.10">
    <property type="entry name" value="Cytochrome-c3 hydrogenase, C-terminal domain"/>
    <property type="match status" value="1"/>
</dbReference>
<evidence type="ECO:0000256" key="8">
    <source>
        <dbReference type="ARBA" id="ARBA00022729"/>
    </source>
</evidence>
<feature type="binding site" evidence="13">
    <location>
        <position position="49"/>
    </location>
    <ligand>
        <name>[4Fe-4S] cluster</name>
        <dbReference type="ChEBI" id="CHEBI:49883"/>
        <label>1</label>
    </ligand>
</feature>
<evidence type="ECO:0000256" key="6">
    <source>
        <dbReference type="ARBA" id="ARBA00022485"/>
    </source>
</evidence>
<evidence type="ECO:0000313" key="17">
    <source>
        <dbReference type="EMBL" id="QGG49036.1"/>
    </source>
</evidence>
<dbReference type="PANTHER" id="PTHR30013:SF7">
    <property type="entry name" value="HYDROGENASE-2 SMALL CHAIN"/>
    <property type="match status" value="1"/>
</dbReference>
<sequence length="315" mass="34992">MKVTIASPREEKRREKGKEAANNLLEQWKSKAREGEKKKKLIWLELTGCAGNIISLLNGIDPGLEELLQKQIDLCYNNSLMTAEGDQAMKQLFTTADDEFILAVEGAVTTKDEQYNSIGRYQGRLISAMEAIQYLGQRAKSVIAVGTCATYGGISAAHPNPSGSISVIKALQNIRSDVISLPGCPSHPDWFLGTLAYLILYGTSPTLDSENRPILFYGLTIHDNCTRRSFFEKRIFARQLGEQTCMIALGCRGPITRTDCPTREWNSYLNWPIGANTPCIGCAHRTFPDGTSPFVQYERSATSTEASKENNKRRK</sequence>
<feature type="binding site" evidence="13">
    <location>
        <position position="148"/>
    </location>
    <ligand>
        <name>[4Fe-4S] cluster</name>
        <dbReference type="ChEBI" id="CHEBI:49883"/>
        <label>1</label>
    </ligand>
</feature>
<dbReference type="InterPro" id="IPR001821">
    <property type="entry name" value="NiFe_hydrogenase_ssu"/>
</dbReference>
<dbReference type="Pfam" id="PF14720">
    <property type="entry name" value="NiFe_hyd_SSU_C"/>
    <property type="match status" value="1"/>
</dbReference>
<feature type="binding site" evidence="13">
    <location>
        <position position="225"/>
    </location>
    <ligand>
        <name>[4Fe-4S] cluster</name>
        <dbReference type="ChEBI" id="CHEBI:49883"/>
        <label>2</label>
    </ligand>
</feature>
<evidence type="ECO:0000256" key="2">
    <source>
        <dbReference type="ARBA" id="ARBA00001966"/>
    </source>
</evidence>